<dbReference type="InterPro" id="IPR044492">
    <property type="entry name" value="P_typ_ATPase_HD_dom"/>
</dbReference>
<dbReference type="SUPFAM" id="SSF81660">
    <property type="entry name" value="Metal cation-transporting ATPase, ATP-binding domain N"/>
    <property type="match status" value="1"/>
</dbReference>
<feature type="domain" description="Cation-transporting P-type ATPase N-terminal" evidence="12">
    <location>
        <begin position="53"/>
        <end position="132"/>
    </location>
</feature>
<feature type="transmembrane region" description="Helical" evidence="11">
    <location>
        <begin position="140"/>
        <end position="158"/>
    </location>
</feature>
<dbReference type="GO" id="GO:0005886">
    <property type="term" value="C:plasma membrane"/>
    <property type="evidence" value="ECO:0007669"/>
    <property type="project" value="UniProtKB-SubCell"/>
</dbReference>
<dbReference type="GO" id="GO:0030007">
    <property type="term" value="P:intracellular potassium ion homeostasis"/>
    <property type="evidence" value="ECO:0007669"/>
    <property type="project" value="TreeGrafter"/>
</dbReference>
<dbReference type="SMART" id="SM00831">
    <property type="entry name" value="Cation_ATPase_N"/>
    <property type="match status" value="1"/>
</dbReference>
<evidence type="ECO:0000313" key="14">
    <source>
        <dbReference type="Proteomes" id="UP001178507"/>
    </source>
</evidence>
<dbReference type="PROSITE" id="PS00154">
    <property type="entry name" value="ATPASE_E1_E2"/>
    <property type="match status" value="1"/>
</dbReference>
<dbReference type="Pfam" id="PF13246">
    <property type="entry name" value="Cation_ATPase"/>
    <property type="match status" value="1"/>
</dbReference>
<feature type="transmembrane region" description="Helical" evidence="11">
    <location>
        <begin position="789"/>
        <end position="817"/>
    </location>
</feature>
<keyword evidence="8" id="KW-0406">Ion transport</keyword>
<dbReference type="Proteomes" id="UP001178507">
    <property type="component" value="Unassembled WGS sequence"/>
</dbReference>
<feature type="transmembrane region" description="Helical" evidence="11">
    <location>
        <begin position="114"/>
        <end position="134"/>
    </location>
</feature>
<dbReference type="InterPro" id="IPR050510">
    <property type="entry name" value="Cation_transp_ATPase_P-type"/>
</dbReference>
<comment type="similarity">
    <text evidence="10">Belongs to the cation transport ATPase (P-type) (TC 3.A.3) family.</text>
</comment>
<keyword evidence="4" id="KW-0547">Nucleotide-binding</keyword>
<evidence type="ECO:0000256" key="1">
    <source>
        <dbReference type="ARBA" id="ARBA00004651"/>
    </source>
</evidence>
<dbReference type="PANTHER" id="PTHR43294:SF21">
    <property type="entry name" value="CATION TRANSPORTING ATPASE"/>
    <property type="match status" value="1"/>
</dbReference>
<dbReference type="GO" id="GO:1990573">
    <property type="term" value="P:potassium ion import across plasma membrane"/>
    <property type="evidence" value="ECO:0007669"/>
    <property type="project" value="TreeGrafter"/>
</dbReference>
<dbReference type="GO" id="GO:0006883">
    <property type="term" value="P:intracellular sodium ion homeostasis"/>
    <property type="evidence" value="ECO:0007669"/>
    <property type="project" value="TreeGrafter"/>
</dbReference>
<dbReference type="PRINTS" id="PR00119">
    <property type="entry name" value="CATATPASE"/>
</dbReference>
<dbReference type="InterPro" id="IPR018303">
    <property type="entry name" value="ATPase_P-typ_P_site"/>
</dbReference>
<feature type="transmembrane region" description="Helical" evidence="11">
    <location>
        <begin position="934"/>
        <end position="956"/>
    </location>
</feature>
<dbReference type="Gene3D" id="2.70.150.10">
    <property type="entry name" value="Calcium-transporting ATPase, cytoplasmic transduction domain A"/>
    <property type="match status" value="1"/>
</dbReference>
<gene>
    <name evidence="13" type="ORF">EVOR1521_LOCUS3553</name>
</gene>
<dbReference type="InterPro" id="IPR023299">
    <property type="entry name" value="ATPase_P-typ_cyto_dom_N"/>
</dbReference>
<keyword evidence="14" id="KW-1185">Reference proteome</keyword>
<evidence type="ECO:0000256" key="10">
    <source>
        <dbReference type="ARBA" id="ARBA00038148"/>
    </source>
</evidence>
<reference evidence="13" key="1">
    <citation type="submission" date="2023-08" db="EMBL/GenBank/DDBJ databases">
        <authorList>
            <person name="Chen Y."/>
            <person name="Shah S."/>
            <person name="Dougan E. K."/>
            <person name="Thang M."/>
            <person name="Chan C."/>
        </authorList>
    </citation>
    <scope>NUCLEOTIDE SEQUENCE</scope>
</reference>
<dbReference type="InterPro" id="IPR023298">
    <property type="entry name" value="ATPase_P-typ_TM_dom_sf"/>
</dbReference>
<feature type="transmembrane region" description="Helical" evidence="11">
    <location>
        <begin position="838"/>
        <end position="864"/>
    </location>
</feature>
<dbReference type="GO" id="GO:0005391">
    <property type="term" value="F:P-type sodium:potassium-exchanging transporter activity"/>
    <property type="evidence" value="ECO:0007669"/>
    <property type="project" value="TreeGrafter"/>
</dbReference>
<keyword evidence="3 11" id="KW-0812">Transmembrane</keyword>
<feature type="transmembrane region" description="Helical" evidence="11">
    <location>
        <begin position="962"/>
        <end position="980"/>
    </location>
</feature>
<keyword evidence="5" id="KW-0067">ATP-binding</keyword>
<dbReference type="GO" id="GO:0016887">
    <property type="term" value="F:ATP hydrolysis activity"/>
    <property type="evidence" value="ECO:0007669"/>
    <property type="project" value="InterPro"/>
</dbReference>
<evidence type="ECO:0000256" key="2">
    <source>
        <dbReference type="ARBA" id="ARBA00022475"/>
    </source>
</evidence>
<dbReference type="SUPFAM" id="SSF56784">
    <property type="entry name" value="HAD-like"/>
    <property type="match status" value="1"/>
</dbReference>
<dbReference type="SUPFAM" id="SSF81665">
    <property type="entry name" value="Calcium ATPase, transmembrane domain M"/>
    <property type="match status" value="1"/>
</dbReference>
<accession>A0AA36HRR3</accession>
<dbReference type="NCBIfam" id="TIGR01494">
    <property type="entry name" value="ATPase_P-type"/>
    <property type="match status" value="2"/>
</dbReference>
<dbReference type="PRINTS" id="PR00121">
    <property type="entry name" value="NAKATPASE"/>
</dbReference>
<evidence type="ECO:0000256" key="7">
    <source>
        <dbReference type="ARBA" id="ARBA00022989"/>
    </source>
</evidence>
<protein>
    <recommendedName>
        <fullName evidence="12">Cation-transporting P-type ATPase N-terminal domain-containing protein</fullName>
    </recommendedName>
</protein>
<proteinExistence type="inferred from homology"/>
<comment type="caution">
    <text evidence="13">The sequence shown here is derived from an EMBL/GenBank/DDBJ whole genome shotgun (WGS) entry which is preliminary data.</text>
</comment>
<feature type="transmembrane region" description="Helical" evidence="11">
    <location>
        <begin position="302"/>
        <end position="324"/>
    </location>
</feature>
<dbReference type="SFLD" id="SFLDS00003">
    <property type="entry name" value="Haloacid_Dehalogenase"/>
    <property type="match status" value="1"/>
</dbReference>
<keyword evidence="9 11" id="KW-0472">Membrane</keyword>
<evidence type="ECO:0000256" key="4">
    <source>
        <dbReference type="ARBA" id="ARBA00022741"/>
    </source>
</evidence>
<dbReference type="Pfam" id="PF00122">
    <property type="entry name" value="E1-E2_ATPase"/>
    <property type="match status" value="1"/>
</dbReference>
<dbReference type="InterPro" id="IPR036412">
    <property type="entry name" value="HAD-like_sf"/>
</dbReference>
<evidence type="ECO:0000313" key="13">
    <source>
        <dbReference type="EMBL" id="CAJ1373836.1"/>
    </source>
</evidence>
<evidence type="ECO:0000256" key="9">
    <source>
        <dbReference type="ARBA" id="ARBA00023136"/>
    </source>
</evidence>
<dbReference type="InterPro" id="IPR001757">
    <property type="entry name" value="P_typ_ATPase"/>
</dbReference>
<sequence>MDELELSNIGREHDRHRLERSSSCEITAECVRQQLNLAFRRQSSSGSLSEGGPIHSLDVEALSQRLGVRLEDREPSGLTSEEAKRRYEKDGANMLTPPEVENLWVKLLRTAFSGLLNTLLWICVLAEVMLLKFYPDKDAVTPAILSLVILVTALLQWYTELKAESAMEALRGLQVVEPVSAVRARTSVNLEPEELVVGDIIYLKAGQRVPADVRILHCSNMEVDNSALTGETLPEMRSHKAEPPSMPATEARCLAFFGTAVLKGTATCVVYATGDQTFLGRIASTMKNKPPRSSLEIQIEHFVHTIAMIAIGLASCVLFADLIAPRQRSAAEILENCATTLFTQVPEGLLPTVTFSLMIASRRMSRINVVVKKLDAIESLGCVSTFCSDKTGTLTTGVMQVQHILIPLKDKAALFSPDDLEAEAVKKDERLTALAVAGLRNNKAQVLPAAREVVGSPTEVAIFKAAAAMLGMTFQDAEPEQAFFEIPFSSENKWMLTVHKLAHGEDYPFEVIVKGAPEKILDVCGEHAASSSLQSSLSDLYGRGLRVLGLAQRRLFAAEVPDDQDFQGCEFSDCNFPVSGYDLLGFFAIEDPPRRGVKEAVAKCRDAGVKVVMVTGDHPSTAQAIAKKLSIMPEVSSSFEVFQGVDLDAHLPPEDGFSTASDASVQVFWRQAVENARVFARVSPLHKRVIVQAYQHFGQAGLGDIVAMTGDGVNDAPALKQAEVGIAMGLRGTSVAQDAADIILLDDNFSSAIDGMEQGRLSSENLQKSIMYTLCSKLPQVMPSLMEAFGMPLALAAVQVLLIDIGTDIWTAVAFAAQGAEAALMQRPPRHPQRERMVGSRILAFSYGYMGSLQCVFCWLMYFLATPGIGSLLKAHEPLSEYSQEERTTERRGMTVYYWTLVLGQVAAALCATTKRQPLFGEGGYGSPNSLLNITLVCELILSLVVMHTSWLAQAFEMELLPWWPCLLLPLSALLSITAVDECRKRFGPGGWPT</sequence>
<dbReference type="Gene3D" id="3.40.50.1000">
    <property type="entry name" value="HAD superfamily/HAD-like"/>
    <property type="match status" value="1"/>
</dbReference>
<dbReference type="InterPro" id="IPR059000">
    <property type="entry name" value="ATPase_P-type_domA"/>
</dbReference>
<dbReference type="InterPro" id="IPR004014">
    <property type="entry name" value="ATPase_P-typ_cation-transptr_N"/>
</dbReference>
<keyword evidence="6" id="KW-1278">Translocase</keyword>
<dbReference type="AlphaFoldDB" id="A0AA36HRR3"/>
<dbReference type="SFLD" id="SFLDF00027">
    <property type="entry name" value="p-type_atpase"/>
    <property type="match status" value="1"/>
</dbReference>
<comment type="subcellular location">
    <subcellularLocation>
        <location evidence="1">Cell membrane</location>
        <topology evidence="1">Multi-pass membrane protein</topology>
    </subcellularLocation>
</comment>
<evidence type="ECO:0000256" key="5">
    <source>
        <dbReference type="ARBA" id="ARBA00022840"/>
    </source>
</evidence>
<dbReference type="SFLD" id="SFLDG00002">
    <property type="entry name" value="C1.7:_P-type_atpase_like"/>
    <property type="match status" value="1"/>
</dbReference>
<dbReference type="Pfam" id="PF00690">
    <property type="entry name" value="Cation_ATPase_N"/>
    <property type="match status" value="1"/>
</dbReference>
<dbReference type="GO" id="GO:0005524">
    <property type="term" value="F:ATP binding"/>
    <property type="evidence" value="ECO:0007669"/>
    <property type="project" value="UniProtKB-KW"/>
</dbReference>
<dbReference type="FunFam" id="3.40.50.1000:FF:000083">
    <property type="entry name" value="Sodium/potassium-transporting ATPase subunit alpha"/>
    <property type="match status" value="1"/>
</dbReference>
<evidence type="ECO:0000259" key="12">
    <source>
        <dbReference type="SMART" id="SM00831"/>
    </source>
</evidence>
<evidence type="ECO:0000256" key="11">
    <source>
        <dbReference type="SAM" id="Phobius"/>
    </source>
</evidence>
<dbReference type="PANTHER" id="PTHR43294">
    <property type="entry name" value="SODIUM/POTASSIUM-TRANSPORTING ATPASE SUBUNIT ALPHA"/>
    <property type="match status" value="1"/>
</dbReference>
<dbReference type="Gene3D" id="1.20.1110.10">
    <property type="entry name" value="Calcium-transporting ATPase, transmembrane domain"/>
    <property type="match status" value="1"/>
</dbReference>
<keyword evidence="8" id="KW-0813">Transport</keyword>
<evidence type="ECO:0000256" key="8">
    <source>
        <dbReference type="ARBA" id="ARBA00023065"/>
    </source>
</evidence>
<dbReference type="SUPFAM" id="SSF81653">
    <property type="entry name" value="Calcium ATPase, transduction domain A"/>
    <property type="match status" value="1"/>
</dbReference>
<keyword evidence="7 11" id="KW-1133">Transmembrane helix</keyword>
<dbReference type="EMBL" id="CAUJNA010000220">
    <property type="protein sequence ID" value="CAJ1373836.1"/>
    <property type="molecule type" value="Genomic_DNA"/>
</dbReference>
<evidence type="ECO:0000256" key="3">
    <source>
        <dbReference type="ARBA" id="ARBA00022692"/>
    </source>
</evidence>
<evidence type="ECO:0000256" key="6">
    <source>
        <dbReference type="ARBA" id="ARBA00022967"/>
    </source>
</evidence>
<dbReference type="InterPro" id="IPR008250">
    <property type="entry name" value="ATPase_P-typ_transduc_dom_A_sf"/>
</dbReference>
<dbReference type="GO" id="GO:0036376">
    <property type="term" value="P:sodium ion export across plasma membrane"/>
    <property type="evidence" value="ECO:0007669"/>
    <property type="project" value="TreeGrafter"/>
</dbReference>
<dbReference type="Gene3D" id="3.40.1110.10">
    <property type="entry name" value="Calcium-transporting ATPase, cytoplasmic domain N"/>
    <property type="match status" value="1"/>
</dbReference>
<dbReference type="InterPro" id="IPR023214">
    <property type="entry name" value="HAD_sf"/>
</dbReference>
<dbReference type="InterPro" id="IPR006068">
    <property type="entry name" value="ATPase_P-typ_cation-transptr_C"/>
</dbReference>
<organism evidence="13 14">
    <name type="scientific">Effrenium voratum</name>
    <dbReference type="NCBI Taxonomy" id="2562239"/>
    <lineage>
        <taxon>Eukaryota</taxon>
        <taxon>Sar</taxon>
        <taxon>Alveolata</taxon>
        <taxon>Dinophyceae</taxon>
        <taxon>Suessiales</taxon>
        <taxon>Symbiodiniaceae</taxon>
        <taxon>Effrenium</taxon>
    </lineage>
</organism>
<name>A0AA36HRR3_9DINO</name>
<dbReference type="GO" id="GO:1902600">
    <property type="term" value="P:proton transmembrane transport"/>
    <property type="evidence" value="ECO:0007669"/>
    <property type="project" value="TreeGrafter"/>
</dbReference>
<keyword evidence="2" id="KW-1003">Cell membrane</keyword>
<dbReference type="Pfam" id="PF00689">
    <property type="entry name" value="Cation_ATPase_C"/>
    <property type="match status" value="1"/>
</dbReference>